<accession>A0ABP9VX37</accession>
<evidence type="ECO:0008006" key="3">
    <source>
        <dbReference type="Google" id="ProtNLM"/>
    </source>
</evidence>
<dbReference type="InterPro" id="IPR006311">
    <property type="entry name" value="TAT_signal"/>
</dbReference>
<dbReference type="InterPro" id="IPR010869">
    <property type="entry name" value="DUF1501"/>
</dbReference>
<dbReference type="EMBL" id="BAABRO010000009">
    <property type="protein sequence ID" value="GAA5508402.1"/>
    <property type="molecule type" value="Genomic_DNA"/>
</dbReference>
<proteinExistence type="predicted"/>
<dbReference type="Gene3D" id="3.40.720.10">
    <property type="entry name" value="Alkaline Phosphatase, subunit A"/>
    <property type="match status" value="1"/>
</dbReference>
<gene>
    <name evidence="1" type="ORF">Rcae01_03868</name>
</gene>
<dbReference type="PROSITE" id="PS51318">
    <property type="entry name" value="TAT"/>
    <property type="match status" value="1"/>
</dbReference>
<reference evidence="1 2" key="1">
    <citation type="submission" date="2024-02" db="EMBL/GenBank/DDBJ databases">
        <title>Rhodopirellula caenicola NBRC 110016.</title>
        <authorList>
            <person name="Ichikawa N."/>
            <person name="Katano-Makiyama Y."/>
            <person name="Hidaka K."/>
        </authorList>
    </citation>
    <scope>NUCLEOTIDE SEQUENCE [LARGE SCALE GENOMIC DNA]</scope>
    <source>
        <strain evidence="1 2">NBRC 110016</strain>
    </source>
</reference>
<dbReference type="InterPro" id="IPR017850">
    <property type="entry name" value="Alkaline_phosphatase_core_sf"/>
</dbReference>
<organism evidence="1 2">
    <name type="scientific">Novipirellula caenicola</name>
    <dbReference type="NCBI Taxonomy" id="1536901"/>
    <lineage>
        <taxon>Bacteria</taxon>
        <taxon>Pseudomonadati</taxon>
        <taxon>Planctomycetota</taxon>
        <taxon>Planctomycetia</taxon>
        <taxon>Pirellulales</taxon>
        <taxon>Pirellulaceae</taxon>
        <taxon>Novipirellula</taxon>
    </lineage>
</organism>
<evidence type="ECO:0000313" key="1">
    <source>
        <dbReference type="EMBL" id="GAA5508402.1"/>
    </source>
</evidence>
<comment type="caution">
    <text evidence="1">The sequence shown here is derived from an EMBL/GenBank/DDBJ whole genome shotgun (WGS) entry which is preliminary data.</text>
</comment>
<dbReference type="SUPFAM" id="SSF53649">
    <property type="entry name" value="Alkaline phosphatase-like"/>
    <property type="match status" value="1"/>
</dbReference>
<protein>
    <recommendedName>
        <fullName evidence="3">Sulfatase</fullName>
    </recommendedName>
</protein>
<name>A0ABP9VX37_9BACT</name>
<dbReference type="PANTHER" id="PTHR43737">
    <property type="entry name" value="BLL7424 PROTEIN"/>
    <property type="match status" value="1"/>
</dbReference>
<keyword evidence="2" id="KW-1185">Reference proteome</keyword>
<evidence type="ECO:0000313" key="2">
    <source>
        <dbReference type="Proteomes" id="UP001416858"/>
    </source>
</evidence>
<dbReference type="Pfam" id="PF07394">
    <property type="entry name" value="DUF1501"/>
    <property type="match status" value="1"/>
</dbReference>
<dbReference type="Proteomes" id="UP001416858">
    <property type="component" value="Unassembled WGS sequence"/>
</dbReference>
<dbReference type="PANTHER" id="PTHR43737:SF1">
    <property type="entry name" value="DUF1501 DOMAIN-CONTAINING PROTEIN"/>
    <property type="match status" value="1"/>
</dbReference>
<sequence length="488" mass="52930">MNDHDPMLSRSEFSSLNRRGFLSSTASALGSVALLDLLGGGTAQAASPAIDPARPFVPRASHYPAKAKNVLVIFCAGAVSQLETWDYKPELIKQDGKPLAGGPAVTFQGPAGDLARPQYKFRQRGQTGKWVSDMIPHLAELTDDIAFIHSLTSKSNTHGPAENFLSTGNILDGFPSLGSWATYALGSENANLPAYVAIPDPRGVPQNGSNNWGPGFLPAAFQGTPLSSKNPIRHLTSDGVGADADQATRSLLQRMNERHQDQHPGNGKLAARIASYELAARMQLSVPEISDLSTEPAHVLRSYGADDESNLTRAAFARNCILARRMIERGVRFVQVFNGAYASGGELNWDGHSKLKEQYDKHAAILDQPTAALIKDMKSRGLLEDTLVVWCTEFGRMPFFQKGAKGRDHNPDGFTCWLTGAGVKPGVSHGVTDELGQKAVQDIRPLYDFNATILHLLGLDHERLTFEHNGVQRRLTNVEGDVIHEVLA</sequence>
<dbReference type="RefSeq" id="WP_345685190.1">
    <property type="nucleotide sequence ID" value="NZ_BAABRO010000009.1"/>
</dbReference>